<evidence type="ECO:0000313" key="2">
    <source>
        <dbReference type="EMBL" id="KAL2072688.1"/>
    </source>
</evidence>
<evidence type="ECO:0000313" key="3">
    <source>
        <dbReference type="Proteomes" id="UP001595075"/>
    </source>
</evidence>
<dbReference type="Proteomes" id="UP001595075">
    <property type="component" value="Unassembled WGS sequence"/>
</dbReference>
<feature type="compositionally biased region" description="Low complexity" evidence="1">
    <location>
        <begin position="251"/>
        <end position="279"/>
    </location>
</feature>
<protein>
    <submittedName>
        <fullName evidence="2">Uncharacterized protein</fullName>
    </submittedName>
</protein>
<comment type="caution">
    <text evidence="2">The sequence shown here is derived from an EMBL/GenBank/DDBJ whole genome shotgun (WGS) entry which is preliminary data.</text>
</comment>
<sequence length="565" mass="62174">MARLIFKLISRLMEVTFDDTIPGTIQCCNDTRQSAFQHLKQLQQIESSIDYEMSTELKPEVLCIDSEEENTPKITEAQNTPPAKSSPTTTSPDDDALTEMSAQLGSDGLCITPVDENTLDDIHENTVRNNEATTALDLSSPTNLPTRYTLFRHNIHAINHLVRLSPGDQATLDDLESATASKPPLLGFLPEIGVIPGSCTQIKHNGLRLNPVGQDTLKTIEMITALDQCPTDVQEHGDILSWSPSSIYSASPVSESHHFPPVTSSSPTSRPTTADQTNPSAPPPTPNTPGSPQTATTAVQDHPSCLRIRHPAFLTDFFNEMSSSEESYPASAREQEEIQQREENYAWVNSKVDEIKEAFSSQFVVLETLLQQQVMSSDSAVESVLAKMKNIEEDNLQRDSSVLQTILDVCCRIQQDLPDLPDRLMAGAQQVLINVDELAGEVLTVKEKVEKSHMEIKSSISALDDKLDRVINQLDLMAETDKRKSRRIGSLRSRKVRFARRRSVSAPPNLVGELNVATPQRIKSAFGISKVGLEAEMGANGGTVVRLEDFPAFPRIGKQKLGGEL</sequence>
<feature type="region of interest" description="Disordered" evidence="1">
    <location>
        <begin position="70"/>
        <end position="96"/>
    </location>
</feature>
<proteinExistence type="predicted"/>
<keyword evidence="3" id="KW-1185">Reference proteome</keyword>
<feature type="region of interest" description="Disordered" evidence="1">
    <location>
        <begin position="251"/>
        <end position="301"/>
    </location>
</feature>
<reference evidence="2 3" key="1">
    <citation type="journal article" date="2024" name="Commun. Biol.">
        <title>Comparative genomic analysis of thermophilic fungi reveals convergent evolutionary adaptations and gene losses.</title>
        <authorList>
            <person name="Steindorff A.S."/>
            <person name="Aguilar-Pontes M.V."/>
            <person name="Robinson A.J."/>
            <person name="Andreopoulos B."/>
            <person name="LaButti K."/>
            <person name="Kuo A."/>
            <person name="Mondo S."/>
            <person name="Riley R."/>
            <person name="Otillar R."/>
            <person name="Haridas S."/>
            <person name="Lipzen A."/>
            <person name="Grimwood J."/>
            <person name="Schmutz J."/>
            <person name="Clum A."/>
            <person name="Reid I.D."/>
            <person name="Moisan M.C."/>
            <person name="Butler G."/>
            <person name="Nguyen T.T.M."/>
            <person name="Dewar K."/>
            <person name="Conant G."/>
            <person name="Drula E."/>
            <person name="Henrissat B."/>
            <person name="Hansel C."/>
            <person name="Singer S."/>
            <person name="Hutchinson M.I."/>
            <person name="de Vries R.P."/>
            <person name="Natvig D.O."/>
            <person name="Powell A.J."/>
            <person name="Tsang A."/>
            <person name="Grigoriev I.V."/>
        </authorList>
    </citation>
    <scope>NUCLEOTIDE SEQUENCE [LARGE SCALE GENOMIC DNA]</scope>
    <source>
        <strain evidence="2 3">CBS 494.80</strain>
    </source>
</reference>
<feature type="compositionally biased region" description="Low complexity" evidence="1">
    <location>
        <begin position="80"/>
        <end position="91"/>
    </location>
</feature>
<feature type="compositionally biased region" description="Pro residues" evidence="1">
    <location>
        <begin position="280"/>
        <end position="289"/>
    </location>
</feature>
<evidence type="ECO:0000256" key="1">
    <source>
        <dbReference type="SAM" id="MobiDB-lite"/>
    </source>
</evidence>
<name>A0ABR4CSF3_9HELO</name>
<gene>
    <name evidence="2" type="ORF">VTL71DRAFT_12031</name>
</gene>
<accession>A0ABR4CSF3</accession>
<dbReference type="EMBL" id="JAZHXI010000004">
    <property type="protein sequence ID" value="KAL2072688.1"/>
    <property type="molecule type" value="Genomic_DNA"/>
</dbReference>
<organism evidence="2 3">
    <name type="scientific">Oculimacula yallundae</name>
    <dbReference type="NCBI Taxonomy" id="86028"/>
    <lineage>
        <taxon>Eukaryota</taxon>
        <taxon>Fungi</taxon>
        <taxon>Dikarya</taxon>
        <taxon>Ascomycota</taxon>
        <taxon>Pezizomycotina</taxon>
        <taxon>Leotiomycetes</taxon>
        <taxon>Helotiales</taxon>
        <taxon>Ploettnerulaceae</taxon>
        <taxon>Oculimacula</taxon>
    </lineage>
</organism>